<dbReference type="EMBL" id="CABFNP030001171">
    <property type="protein sequence ID" value="CAI6091507.1"/>
    <property type="molecule type" value="Genomic_DNA"/>
</dbReference>
<name>A0AA35M6J9_9HYPO</name>
<reference evidence="1" key="1">
    <citation type="submission" date="2023-01" db="EMBL/GenBank/DDBJ databases">
        <authorList>
            <person name="Piombo E."/>
        </authorList>
    </citation>
    <scope>NUCLEOTIDE SEQUENCE</scope>
</reference>
<keyword evidence="2" id="KW-1185">Reference proteome</keyword>
<dbReference type="Proteomes" id="UP001160390">
    <property type="component" value="Unassembled WGS sequence"/>
</dbReference>
<comment type="caution">
    <text evidence="1">The sequence shown here is derived from an EMBL/GenBank/DDBJ whole genome shotgun (WGS) entry which is preliminary data.</text>
</comment>
<evidence type="ECO:0000313" key="2">
    <source>
        <dbReference type="Proteomes" id="UP001160390"/>
    </source>
</evidence>
<sequence length="135" mass="14333">MAPIDHMPPAFCPAPLPALPLCPPSLLSFDLPRRHAGHWQGLPDIYHNYELDFSTLVASPAESREPQYPRQAQSLHLLTMPEANSVGSTRPIKVKGGGGTKLASPIVIMDVDDGGGAAETITVDLGHPQVSPGLI</sequence>
<organism evidence="1 2">
    <name type="scientific">Clonostachys chloroleuca</name>
    <dbReference type="NCBI Taxonomy" id="1926264"/>
    <lineage>
        <taxon>Eukaryota</taxon>
        <taxon>Fungi</taxon>
        <taxon>Dikarya</taxon>
        <taxon>Ascomycota</taxon>
        <taxon>Pezizomycotina</taxon>
        <taxon>Sordariomycetes</taxon>
        <taxon>Hypocreomycetidae</taxon>
        <taxon>Hypocreales</taxon>
        <taxon>Bionectriaceae</taxon>
        <taxon>Clonostachys</taxon>
    </lineage>
</organism>
<evidence type="ECO:0000313" key="1">
    <source>
        <dbReference type="EMBL" id="CAI6091507.1"/>
    </source>
</evidence>
<protein>
    <submittedName>
        <fullName evidence="1">Uncharacterized protein</fullName>
    </submittedName>
</protein>
<proteinExistence type="predicted"/>
<accession>A0AA35M6J9</accession>
<dbReference type="AlphaFoldDB" id="A0AA35M6J9"/>
<gene>
    <name evidence="1" type="ORF">CCHLO57077_00018973</name>
</gene>